<comment type="caution">
    <text evidence="7">The sequence shown here is derived from an EMBL/GenBank/DDBJ whole genome shotgun (WGS) entry which is preliminary data.</text>
</comment>
<evidence type="ECO:0000256" key="3">
    <source>
        <dbReference type="ARBA" id="ARBA00022723"/>
    </source>
</evidence>
<dbReference type="SUPFAM" id="SSF48264">
    <property type="entry name" value="Cytochrome P450"/>
    <property type="match status" value="1"/>
</dbReference>
<dbReference type="InterPro" id="IPR001128">
    <property type="entry name" value="Cyt_P450"/>
</dbReference>
<evidence type="ECO:0000256" key="1">
    <source>
        <dbReference type="ARBA" id="ARBA00001971"/>
    </source>
</evidence>
<evidence type="ECO:0000256" key="6">
    <source>
        <dbReference type="ARBA" id="ARBA00023033"/>
    </source>
</evidence>
<keyword evidence="4" id="KW-0560">Oxidoreductase</keyword>
<dbReference type="AlphaFoldDB" id="A0A2T6ZM54"/>
<gene>
    <name evidence="7" type="ORF">B9Z19DRAFT_1088006</name>
</gene>
<dbReference type="InterPro" id="IPR047146">
    <property type="entry name" value="Cyt_P450_E_CYP52_fungi"/>
</dbReference>
<dbReference type="PANTHER" id="PTHR24287:SF5">
    <property type="entry name" value="P450, PUTATIVE (EUROFUNG)-RELATED"/>
    <property type="match status" value="1"/>
</dbReference>
<reference evidence="7 8" key="1">
    <citation type="submission" date="2017-04" db="EMBL/GenBank/DDBJ databases">
        <title>Draft genome sequence of Tuber borchii Vittad., a whitish edible truffle.</title>
        <authorList>
            <consortium name="DOE Joint Genome Institute"/>
            <person name="Murat C."/>
            <person name="Kuo A."/>
            <person name="Barry K.W."/>
            <person name="Clum A."/>
            <person name="Dockter R.B."/>
            <person name="Fauchery L."/>
            <person name="Iotti M."/>
            <person name="Kohler A."/>
            <person name="Labutti K."/>
            <person name="Lindquist E.A."/>
            <person name="Lipzen A."/>
            <person name="Ohm R.A."/>
            <person name="Wang M."/>
            <person name="Grigoriev I.V."/>
            <person name="Zambonelli A."/>
            <person name="Martin F.M."/>
        </authorList>
    </citation>
    <scope>NUCLEOTIDE SEQUENCE [LARGE SCALE GENOMIC DNA]</scope>
    <source>
        <strain evidence="7 8">Tbo3840</strain>
    </source>
</reference>
<accession>A0A2T6ZM54</accession>
<keyword evidence="3" id="KW-0479">Metal-binding</keyword>
<dbReference type="InterPro" id="IPR002974">
    <property type="entry name" value="Cyt_P450_E_CYP52_ascomycetes"/>
</dbReference>
<evidence type="ECO:0000256" key="5">
    <source>
        <dbReference type="ARBA" id="ARBA00023004"/>
    </source>
</evidence>
<evidence type="ECO:0000313" key="8">
    <source>
        <dbReference type="Proteomes" id="UP000244722"/>
    </source>
</evidence>
<evidence type="ECO:0000313" key="7">
    <source>
        <dbReference type="EMBL" id="PUU76570.1"/>
    </source>
</evidence>
<dbReference type="Pfam" id="PF00067">
    <property type="entry name" value="p450"/>
    <property type="match status" value="1"/>
</dbReference>
<dbReference type="OrthoDB" id="1470350at2759"/>
<dbReference type="STRING" id="42251.A0A2T6ZM54"/>
<dbReference type="Gene3D" id="1.10.630.10">
    <property type="entry name" value="Cytochrome P450"/>
    <property type="match status" value="1"/>
</dbReference>
<dbReference type="PANTHER" id="PTHR24287">
    <property type="entry name" value="P450, PUTATIVE (EUROFUNG)-RELATED"/>
    <property type="match status" value="1"/>
</dbReference>
<dbReference type="GO" id="GO:0016712">
    <property type="term" value="F:oxidoreductase activity, acting on paired donors, with incorporation or reduction of molecular oxygen, reduced flavin or flavoprotein as one donor, and incorporation of one atom of oxygen"/>
    <property type="evidence" value="ECO:0007669"/>
    <property type="project" value="InterPro"/>
</dbReference>
<protein>
    <submittedName>
        <fullName evidence="7">Cytochrome P450</fullName>
    </submittedName>
</protein>
<dbReference type="Proteomes" id="UP000244722">
    <property type="component" value="Unassembled WGS sequence"/>
</dbReference>
<dbReference type="InterPro" id="IPR036396">
    <property type="entry name" value="Cyt_P450_sf"/>
</dbReference>
<comment type="cofactor">
    <cofactor evidence="1">
        <name>heme</name>
        <dbReference type="ChEBI" id="CHEBI:30413"/>
    </cofactor>
</comment>
<keyword evidence="6" id="KW-0503">Monooxygenase</keyword>
<keyword evidence="8" id="KW-1185">Reference proteome</keyword>
<dbReference type="GO" id="GO:0020037">
    <property type="term" value="F:heme binding"/>
    <property type="evidence" value="ECO:0007669"/>
    <property type="project" value="InterPro"/>
</dbReference>
<evidence type="ECO:0000256" key="2">
    <source>
        <dbReference type="ARBA" id="ARBA00010617"/>
    </source>
</evidence>
<evidence type="ECO:0000256" key="4">
    <source>
        <dbReference type="ARBA" id="ARBA00023002"/>
    </source>
</evidence>
<name>A0A2T6ZM54_TUBBO</name>
<comment type="similarity">
    <text evidence="2">Belongs to the cytochrome P450 family.</text>
</comment>
<keyword evidence="5" id="KW-0408">Iron</keyword>
<dbReference type="EMBL" id="NESQ01000183">
    <property type="protein sequence ID" value="PUU76570.1"/>
    <property type="molecule type" value="Genomic_DNA"/>
</dbReference>
<dbReference type="PRINTS" id="PR01239">
    <property type="entry name" value="EP450IICYP52"/>
</dbReference>
<dbReference type="GO" id="GO:0005506">
    <property type="term" value="F:iron ion binding"/>
    <property type="evidence" value="ECO:0007669"/>
    <property type="project" value="InterPro"/>
</dbReference>
<sequence>MVFLGLDEIKRGLVAAKANKDMELWQNRFKIAGRHTVETTVINVRVILTEDPENIRAVLASQFHDYGKGESFNREWKSFLGDGILTTDGQLWQASRQLIRPQFIKDRVSDLDTFERHVSHMLEHIPRDGATVNISNLFYRFTLDSATGFLLGQSIDSLGSPQAELARAFADIQEHMTNRSKAGPLRWMFPEGKYKKDLKVLNSFVEPYVEQTLKMRPEELKNKKEKSYNFLHALAEFTRDKQMLRDQIVSVLLAARVVICLFALV</sequence>
<organism evidence="7 8">
    <name type="scientific">Tuber borchii</name>
    <name type="common">White truffle</name>
    <dbReference type="NCBI Taxonomy" id="42251"/>
    <lineage>
        <taxon>Eukaryota</taxon>
        <taxon>Fungi</taxon>
        <taxon>Dikarya</taxon>
        <taxon>Ascomycota</taxon>
        <taxon>Pezizomycotina</taxon>
        <taxon>Pezizomycetes</taxon>
        <taxon>Pezizales</taxon>
        <taxon>Tuberaceae</taxon>
        <taxon>Tuber</taxon>
    </lineage>
</organism>
<proteinExistence type="inferred from homology"/>